<dbReference type="Pfam" id="PF14111">
    <property type="entry name" value="DUF4283"/>
    <property type="match status" value="1"/>
</dbReference>
<dbReference type="Proteomes" id="UP000323000">
    <property type="component" value="Chromosome 6"/>
</dbReference>
<evidence type="ECO:0000256" key="1">
    <source>
        <dbReference type="PROSITE-ProRule" id="PRU00047"/>
    </source>
</evidence>
<dbReference type="PROSITE" id="PS50158">
    <property type="entry name" value="ZF_CCHC"/>
    <property type="match status" value="1"/>
</dbReference>
<keyword evidence="1" id="KW-0863">Zinc-finger</keyword>
<proteinExistence type="predicted"/>
<keyword evidence="1" id="KW-0862">Zinc</keyword>
<dbReference type="InterPro" id="IPR040256">
    <property type="entry name" value="At4g02000-like"/>
</dbReference>
<dbReference type="OrthoDB" id="1750606at2759"/>
<sequence>MDSAELAKLCAKLSISDVDGPIRQVSGEIKSEGLKDVDHCLVGKVLAGKRVNREAFKKVIEQLWSPIGSVEIEAVGDNTFMFFFPSLEVRSLIWSRGPWHFDRNLIVLEKPTGTGDISKLSFHMVEFWVQIHNLPLMCMNRRMARYLAEQIGTVVELPTDSRECWGRFIRVKVRIDISKPLLRCLRLNLDDSGEVTTAILLYERLPEFCYACGIIGHGLRDCPDDDARLEALEGVSTKYGSWLRAASVEQSKNRNSRNEKKPDDIPPSSYQENQTAKNSDTNRQSEQYSIDHERTQQLLTALVPVSNTTEDDNRGLKLGLLAGSTPNPS</sequence>
<keyword evidence="5" id="KW-1185">Reference proteome</keyword>
<comment type="caution">
    <text evidence="4">The sequence shown here is derived from an EMBL/GenBank/DDBJ whole genome shotgun (WGS) entry which is preliminary data.</text>
</comment>
<feature type="region of interest" description="Disordered" evidence="2">
    <location>
        <begin position="249"/>
        <end position="329"/>
    </location>
</feature>
<dbReference type="PANTHER" id="PTHR31286:SF167">
    <property type="entry name" value="OS09G0268800 PROTEIN"/>
    <property type="match status" value="1"/>
</dbReference>
<dbReference type="GO" id="GO:0008270">
    <property type="term" value="F:zinc ion binding"/>
    <property type="evidence" value="ECO:0007669"/>
    <property type="project" value="UniProtKB-KW"/>
</dbReference>
<keyword evidence="1" id="KW-0479">Metal-binding</keyword>
<feature type="domain" description="CCHC-type" evidence="3">
    <location>
        <begin position="209"/>
        <end position="224"/>
    </location>
</feature>
<dbReference type="InterPro" id="IPR001878">
    <property type="entry name" value="Znf_CCHC"/>
</dbReference>
<dbReference type="InterPro" id="IPR025558">
    <property type="entry name" value="DUF4283"/>
</dbReference>
<organism evidence="4 5">
    <name type="scientific">Acer yangbiense</name>
    <dbReference type="NCBI Taxonomy" id="1000413"/>
    <lineage>
        <taxon>Eukaryota</taxon>
        <taxon>Viridiplantae</taxon>
        <taxon>Streptophyta</taxon>
        <taxon>Embryophyta</taxon>
        <taxon>Tracheophyta</taxon>
        <taxon>Spermatophyta</taxon>
        <taxon>Magnoliopsida</taxon>
        <taxon>eudicotyledons</taxon>
        <taxon>Gunneridae</taxon>
        <taxon>Pentapetalae</taxon>
        <taxon>rosids</taxon>
        <taxon>malvids</taxon>
        <taxon>Sapindales</taxon>
        <taxon>Sapindaceae</taxon>
        <taxon>Hippocastanoideae</taxon>
        <taxon>Acereae</taxon>
        <taxon>Acer</taxon>
    </lineage>
</organism>
<dbReference type="Pfam" id="PF14392">
    <property type="entry name" value="zf-CCHC_4"/>
    <property type="match status" value="1"/>
</dbReference>
<evidence type="ECO:0000313" key="4">
    <source>
        <dbReference type="EMBL" id="TXG60685.1"/>
    </source>
</evidence>
<dbReference type="AlphaFoldDB" id="A0A5C7HUW5"/>
<accession>A0A5C7HUW5</accession>
<protein>
    <recommendedName>
        <fullName evidence="3">CCHC-type domain-containing protein</fullName>
    </recommendedName>
</protein>
<dbReference type="GO" id="GO:0003676">
    <property type="term" value="F:nucleic acid binding"/>
    <property type="evidence" value="ECO:0007669"/>
    <property type="project" value="InterPro"/>
</dbReference>
<evidence type="ECO:0000259" key="3">
    <source>
        <dbReference type="PROSITE" id="PS50158"/>
    </source>
</evidence>
<evidence type="ECO:0000256" key="2">
    <source>
        <dbReference type="SAM" id="MobiDB-lite"/>
    </source>
</evidence>
<dbReference type="EMBL" id="VAHF01000006">
    <property type="protein sequence ID" value="TXG60685.1"/>
    <property type="molecule type" value="Genomic_DNA"/>
</dbReference>
<gene>
    <name evidence="4" type="ORF">EZV62_015258</name>
</gene>
<evidence type="ECO:0000313" key="5">
    <source>
        <dbReference type="Proteomes" id="UP000323000"/>
    </source>
</evidence>
<dbReference type="PANTHER" id="PTHR31286">
    <property type="entry name" value="GLYCINE-RICH CELL WALL STRUCTURAL PROTEIN 1.8-LIKE"/>
    <property type="match status" value="1"/>
</dbReference>
<name>A0A5C7HUW5_9ROSI</name>
<reference evidence="5" key="1">
    <citation type="journal article" date="2019" name="Gigascience">
        <title>De novo genome assembly of the endangered Acer yangbiense, a plant species with extremely small populations endemic to Yunnan Province, China.</title>
        <authorList>
            <person name="Yang J."/>
            <person name="Wariss H.M."/>
            <person name="Tao L."/>
            <person name="Zhang R."/>
            <person name="Yun Q."/>
            <person name="Hollingsworth P."/>
            <person name="Dao Z."/>
            <person name="Luo G."/>
            <person name="Guo H."/>
            <person name="Ma Y."/>
            <person name="Sun W."/>
        </authorList>
    </citation>
    <scope>NUCLEOTIDE SEQUENCE [LARGE SCALE GENOMIC DNA]</scope>
    <source>
        <strain evidence="5">cv. Malutang</strain>
    </source>
</reference>
<dbReference type="InterPro" id="IPR025836">
    <property type="entry name" value="Zn_knuckle_CX2CX4HX4C"/>
</dbReference>
<feature type="compositionally biased region" description="Polar residues" evidence="2">
    <location>
        <begin position="268"/>
        <end position="288"/>
    </location>
</feature>